<gene>
    <name evidence="1" type="ORF">SAMN06296416_10535</name>
</gene>
<evidence type="ECO:0000313" key="2">
    <source>
        <dbReference type="Proteomes" id="UP000219374"/>
    </source>
</evidence>
<dbReference type="AlphaFoldDB" id="A0A286D7Z8"/>
<name>A0A286D7Z8_9GAMM</name>
<dbReference type="EMBL" id="OCND01000005">
    <property type="protein sequence ID" value="SOD54775.1"/>
    <property type="molecule type" value="Genomic_DNA"/>
</dbReference>
<sequence length="216" mass="23342">MELAWLGSVSTESQWNKDARMRKLKPVELVVLTAAMSIGSLSEAQEIEELPITNLNTVSVTGTHYYWPITQVSYQQGPPVSLYPGGTPLPATPNSIVRAKALNCAQKYGVWPLPGGYTLSYMNKYGWTQGTGITTYTSTNVQPFGSWTSIAGLQESNNKQIWILPEGYATFKEHLITLVHELAHAGGITNESIAEQAGQSAYAAFVADNGAKCGGL</sequence>
<proteinExistence type="predicted"/>
<dbReference type="Proteomes" id="UP000219374">
    <property type="component" value="Unassembled WGS sequence"/>
</dbReference>
<keyword evidence="2" id="KW-1185">Reference proteome</keyword>
<protein>
    <submittedName>
        <fullName evidence="1">Uncharacterized protein</fullName>
    </submittedName>
</protein>
<organism evidence="1 2">
    <name type="scientific">Pseudoxanthomonas wuyuanensis</name>
    <dbReference type="NCBI Taxonomy" id="1073196"/>
    <lineage>
        <taxon>Bacteria</taxon>
        <taxon>Pseudomonadati</taxon>
        <taxon>Pseudomonadota</taxon>
        <taxon>Gammaproteobacteria</taxon>
        <taxon>Lysobacterales</taxon>
        <taxon>Lysobacteraceae</taxon>
        <taxon>Pseudoxanthomonas</taxon>
    </lineage>
</organism>
<evidence type="ECO:0000313" key="1">
    <source>
        <dbReference type="EMBL" id="SOD54775.1"/>
    </source>
</evidence>
<reference evidence="1 2" key="1">
    <citation type="submission" date="2017-09" db="EMBL/GenBank/DDBJ databases">
        <authorList>
            <person name="Ehlers B."/>
            <person name="Leendertz F.H."/>
        </authorList>
    </citation>
    <scope>NUCLEOTIDE SEQUENCE [LARGE SCALE GENOMIC DNA]</scope>
    <source>
        <strain evidence="1 2">CGMCC 1.10978</strain>
    </source>
</reference>
<accession>A0A286D7Z8</accession>